<accession>A0A2N3HPQ7</accession>
<protein>
    <recommendedName>
        <fullName evidence="1">DUF7486 domain-containing protein</fullName>
    </recommendedName>
</protein>
<dbReference type="Proteomes" id="UP000233435">
    <property type="component" value="Unassembled WGS sequence"/>
</dbReference>
<keyword evidence="4" id="KW-1185">Reference proteome</keyword>
<name>A0A2N3HPQ7_9FLAO</name>
<dbReference type="EMBL" id="PJEO01000048">
    <property type="protein sequence ID" value="PKQ44582.1"/>
    <property type="molecule type" value="Genomic_DNA"/>
</dbReference>
<dbReference type="InterPro" id="IPR055909">
    <property type="entry name" value="DUF7486"/>
</dbReference>
<reference evidence="3 4" key="1">
    <citation type="submission" date="2017-12" db="EMBL/GenBank/DDBJ databases">
        <title>Confluentibacter flavum sp. nov., isolated from the saline lake.</title>
        <authorList>
            <person name="Yu L."/>
        </authorList>
    </citation>
    <scope>NUCLEOTIDE SEQUENCE [LARGE SCALE GENOMIC DNA]</scope>
    <source>
        <strain evidence="3 4">3B</strain>
    </source>
</reference>
<dbReference type="AlphaFoldDB" id="A0A2N3HPQ7"/>
<organism evidence="3 4">
    <name type="scientific">Confluentibacter flavum</name>
    <dbReference type="NCBI Taxonomy" id="1909700"/>
    <lineage>
        <taxon>Bacteria</taxon>
        <taxon>Pseudomonadati</taxon>
        <taxon>Bacteroidota</taxon>
        <taxon>Flavobacteriia</taxon>
        <taxon>Flavobacteriales</taxon>
        <taxon>Flavobacteriaceae</taxon>
        <taxon>Confluentibacter</taxon>
    </lineage>
</organism>
<evidence type="ECO:0000259" key="1">
    <source>
        <dbReference type="Pfam" id="PF24307"/>
    </source>
</evidence>
<feature type="domain" description="DUF7486" evidence="1">
    <location>
        <begin position="49"/>
        <end position="201"/>
    </location>
</feature>
<evidence type="ECO:0000313" key="2">
    <source>
        <dbReference type="EMBL" id="PKQ44582.1"/>
    </source>
</evidence>
<evidence type="ECO:0000313" key="3">
    <source>
        <dbReference type="EMBL" id="PKQ46911.1"/>
    </source>
</evidence>
<dbReference type="Pfam" id="PF24307">
    <property type="entry name" value="DUF7486"/>
    <property type="match status" value="1"/>
</dbReference>
<evidence type="ECO:0000313" key="4">
    <source>
        <dbReference type="Proteomes" id="UP000233435"/>
    </source>
</evidence>
<gene>
    <name evidence="3" type="ORF">CSW08_00960</name>
    <name evidence="2" type="ORF">CSW08_12530</name>
</gene>
<dbReference type="RefSeq" id="WP_106658036.1">
    <property type="nucleotide sequence ID" value="NZ_PJEO01000004.1"/>
</dbReference>
<comment type="caution">
    <text evidence="3">The sequence shown here is derived from an EMBL/GenBank/DDBJ whole genome shotgun (WGS) entry which is preliminary data.</text>
</comment>
<dbReference type="EMBL" id="PJEO01000004">
    <property type="protein sequence ID" value="PKQ46911.1"/>
    <property type="molecule type" value="Genomic_DNA"/>
</dbReference>
<sequence>MNTFIIELKPRRIATFLVLFILLMGCKNETPEINITEDSSDADKNNLTEVIWHIKAIHPDGKLLDIKAIGEDGTIFDVKAIQDKNQRSILDIKALVNGKQLPVKVLVTEDKYMPVKAIDVDGTIIDIKALSADGDMLDVKGVTQSGNIINIKAINKEGEFYGIKAISPNGWVNDVKGIKMNKETVEEVVSGVEVYAHIKGLTQSYY</sequence>
<dbReference type="OrthoDB" id="1446028at2"/>
<proteinExistence type="predicted"/>